<reference evidence="1" key="1">
    <citation type="submission" date="2014-11" db="EMBL/GenBank/DDBJ databases">
        <authorList>
            <person name="Amaro Gonzalez C."/>
        </authorList>
    </citation>
    <scope>NUCLEOTIDE SEQUENCE</scope>
</reference>
<dbReference type="EMBL" id="GBXM01041328">
    <property type="protein sequence ID" value="JAH67249.1"/>
    <property type="molecule type" value="Transcribed_RNA"/>
</dbReference>
<reference evidence="1" key="2">
    <citation type="journal article" date="2015" name="Fish Shellfish Immunol.">
        <title>Early steps in the European eel (Anguilla anguilla)-Vibrio vulnificus interaction in the gills: Role of the RtxA13 toxin.</title>
        <authorList>
            <person name="Callol A."/>
            <person name="Pajuelo D."/>
            <person name="Ebbesson L."/>
            <person name="Teles M."/>
            <person name="MacKenzie S."/>
            <person name="Amaro C."/>
        </authorList>
    </citation>
    <scope>NUCLEOTIDE SEQUENCE</scope>
</reference>
<evidence type="ECO:0000313" key="1">
    <source>
        <dbReference type="EMBL" id="JAH67249.1"/>
    </source>
</evidence>
<name>A0A0E9UN39_ANGAN</name>
<sequence>MQEISLGDQFRRSVQNSA</sequence>
<proteinExistence type="predicted"/>
<accession>A0A0E9UN39</accession>
<dbReference type="AlphaFoldDB" id="A0A0E9UN39"/>
<organism evidence="1">
    <name type="scientific">Anguilla anguilla</name>
    <name type="common">European freshwater eel</name>
    <name type="synonym">Muraena anguilla</name>
    <dbReference type="NCBI Taxonomy" id="7936"/>
    <lineage>
        <taxon>Eukaryota</taxon>
        <taxon>Metazoa</taxon>
        <taxon>Chordata</taxon>
        <taxon>Craniata</taxon>
        <taxon>Vertebrata</taxon>
        <taxon>Euteleostomi</taxon>
        <taxon>Actinopterygii</taxon>
        <taxon>Neopterygii</taxon>
        <taxon>Teleostei</taxon>
        <taxon>Anguilliformes</taxon>
        <taxon>Anguillidae</taxon>
        <taxon>Anguilla</taxon>
    </lineage>
</organism>
<protein>
    <submittedName>
        <fullName evidence="1">Uncharacterized protein</fullName>
    </submittedName>
</protein>